<evidence type="ECO:0000313" key="3">
    <source>
        <dbReference type="EMBL" id="EYC05690.1"/>
    </source>
</evidence>
<evidence type="ECO:0000259" key="2">
    <source>
        <dbReference type="Pfam" id="PF00188"/>
    </source>
</evidence>
<feature type="domain" description="SCP" evidence="2">
    <location>
        <begin position="50"/>
        <end position="169"/>
    </location>
</feature>
<keyword evidence="4" id="KW-1185">Reference proteome</keyword>
<dbReference type="EMBL" id="JARK01001416">
    <property type="protein sequence ID" value="EYC05690.1"/>
    <property type="molecule type" value="Genomic_DNA"/>
</dbReference>
<accession>A0A016TSD3</accession>
<reference evidence="4" key="1">
    <citation type="journal article" date="2015" name="Nat. Genet.">
        <title>The genome and transcriptome of the zoonotic hookworm Ancylostoma ceylanicum identify infection-specific gene families.</title>
        <authorList>
            <person name="Schwarz E.M."/>
            <person name="Hu Y."/>
            <person name="Antoshechkin I."/>
            <person name="Miller M.M."/>
            <person name="Sternberg P.W."/>
            <person name="Aroian R.V."/>
        </authorList>
    </citation>
    <scope>NUCLEOTIDE SEQUENCE</scope>
    <source>
        <strain evidence="4">HY135</strain>
    </source>
</reference>
<comment type="caution">
    <text evidence="3">The sequence shown here is derived from an EMBL/GenBank/DDBJ whole genome shotgun (WGS) entry which is preliminary data.</text>
</comment>
<dbReference type="SUPFAM" id="SSF55797">
    <property type="entry name" value="PR-1-like"/>
    <property type="match status" value="1"/>
</dbReference>
<dbReference type="Gene3D" id="3.40.33.10">
    <property type="entry name" value="CAP"/>
    <property type="match status" value="1"/>
</dbReference>
<protein>
    <recommendedName>
        <fullName evidence="2">SCP domain-containing protein</fullName>
    </recommendedName>
</protein>
<dbReference type="InterPro" id="IPR014044">
    <property type="entry name" value="CAP_dom"/>
</dbReference>
<name>A0A016TSD3_9BILA</name>
<feature type="chain" id="PRO_5001487543" description="SCP domain-containing protein" evidence="1">
    <location>
        <begin position="22"/>
        <end position="230"/>
    </location>
</feature>
<proteinExistence type="predicted"/>
<sequence>MFLLALLKLVTLVFWYWTVEGNVTDVTPYVTINEDKCLMSSKIRDFMNWYHNKLRRAVALGQEYLGRKFKKRQMYGLIYDCNAERIARKPVTQLEAYIYHEHYFNLITFGGEYTGNLLDALQTALDTVLKNGKNLRKMINPKSVFFGCYVEDGNFKPYSVRQYYGACVYYKRTKKEKNPRPKGEPCCEDPHCDKISNCTFYKNSKCFSQLCFVMIDGVHVRNLQYSTFVE</sequence>
<keyword evidence="1" id="KW-0732">Signal</keyword>
<evidence type="ECO:0000313" key="4">
    <source>
        <dbReference type="Proteomes" id="UP000024635"/>
    </source>
</evidence>
<gene>
    <name evidence="3" type="primary">Acey_s0080.g1313</name>
    <name evidence="3" type="ORF">Y032_0080g1313</name>
</gene>
<dbReference type="Proteomes" id="UP000024635">
    <property type="component" value="Unassembled WGS sequence"/>
</dbReference>
<dbReference type="InterPro" id="IPR035940">
    <property type="entry name" value="CAP_sf"/>
</dbReference>
<organism evidence="3 4">
    <name type="scientific">Ancylostoma ceylanicum</name>
    <dbReference type="NCBI Taxonomy" id="53326"/>
    <lineage>
        <taxon>Eukaryota</taxon>
        <taxon>Metazoa</taxon>
        <taxon>Ecdysozoa</taxon>
        <taxon>Nematoda</taxon>
        <taxon>Chromadorea</taxon>
        <taxon>Rhabditida</taxon>
        <taxon>Rhabditina</taxon>
        <taxon>Rhabditomorpha</taxon>
        <taxon>Strongyloidea</taxon>
        <taxon>Ancylostomatidae</taxon>
        <taxon>Ancylostomatinae</taxon>
        <taxon>Ancylostoma</taxon>
    </lineage>
</organism>
<evidence type="ECO:0000256" key="1">
    <source>
        <dbReference type="SAM" id="SignalP"/>
    </source>
</evidence>
<dbReference type="OrthoDB" id="5844780at2759"/>
<dbReference type="Pfam" id="PF00188">
    <property type="entry name" value="CAP"/>
    <property type="match status" value="1"/>
</dbReference>
<dbReference type="AlphaFoldDB" id="A0A016TSD3"/>
<feature type="signal peptide" evidence="1">
    <location>
        <begin position="1"/>
        <end position="21"/>
    </location>
</feature>